<feature type="non-terminal residue" evidence="1">
    <location>
        <position position="51"/>
    </location>
</feature>
<dbReference type="Pfam" id="PF10926">
    <property type="entry name" value="DUF2800"/>
    <property type="match status" value="1"/>
</dbReference>
<dbReference type="RefSeq" id="WP_020758299.1">
    <property type="nucleotide sequence ID" value="NZ_KE347798.1"/>
</dbReference>
<evidence type="ECO:0000313" key="2">
    <source>
        <dbReference type="Proteomes" id="UP000015779"/>
    </source>
</evidence>
<sequence>MTKHALLSPSSAHRWIKCTPSAVLEEKFENTTSAAAKEGTAAHAWCEYKLN</sequence>
<dbReference type="InterPro" id="IPR021229">
    <property type="entry name" value="DUF2800"/>
</dbReference>
<dbReference type="EMBL" id="ATJN01000096">
    <property type="protein sequence ID" value="EPI50662.1"/>
    <property type="molecule type" value="Genomic_DNA"/>
</dbReference>
<proteinExistence type="predicted"/>
<accession>T2PJE3</accession>
<dbReference type="Proteomes" id="UP000015779">
    <property type="component" value="Unassembled WGS sequence"/>
</dbReference>
<dbReference type="AlphaFoldDB" id="T2PJE3"/>
<comment type="caution">
    <text evidence="1">The sequence shown here is derived from an EMBL/GenBank/DDBJ whole genome shotgun (WGS) entry which is preliminary data.</text>
</comment>
<dbReference type="HOGENOM" id="CLU_3110978_0_0_11"/>
<organism evidence="1 2">
    <name type="scientific">Gardnerella pickettii JCP8017A</name>
    <dbReference type="NCBI Taxonomy" id="1261062"/>
    <lineage>
        <taxon>Bacteria</taxon>
        <taxon>Bacillati</taxon>
        <taxon>Actinomycetota</taxon>
        <taxon>Actinomycetes</taxon>
        <taxon>Bifidobacteriales</taxon>
        <taxon>Bifidobacteriaceae</taxon>
        <taxon>Gardnerella</taxon>
        <taxon>Gardnerella pickettii</taxon>
    </lineage>
</organism>
<protein>
    <recommendedName>
        <fullName evidence="3">DUF2800 domain-containing protein</fullName>
    </recommendedName>
</protein>
<name>T2PJE3_9BIFI</name>
<evidence type="ECO:0008006" key="3">
    <source>
        <dbReference type="Google" id="ProtNLM"/>
    </source>
</evidence>
<gene>
    <name evidence="1" type="ORF">HMPREF1577_01249</name>
</gene>
<evidence type="ECO:0000313" key="1">
    <source>
        <dbReference type="EMBL" id="EPI50662.1"/>
    </source>
</evidence>
<reference evidence="1 2" key="1">
    <citation type="submission" date="2013-06" db="EMBL/GenBank/DDBJ databases">
        <authorList>
            <person name="Weinstock G."/>
            <person name="Sodergren E."/>
            <person name="Lobos E.A."/>
            <person name="Fulton L."/>
            <person name="Fulton R."/>
            <person name="Courtney L."/>
            <person name="Fronick C."/>
            <person name="O'Laughlin M."/>
            <person name="Godfrey J."/>
            <person name="Wilson R.M."/>
            <person name="Miner T."/>
            <person name="Farmer C."/>
            <person name="Delehaunty K."/>
            <person name="Cordes M."/>
            <person name="Minx P."/>
            <person name="Tomlinson C."/>
            <person name="Chen J."/>
            <person name="Wollam A."/>
            <person name="Pepin K.H."/>
            <person name="Bhonagiri V."/>
            <person name="Zhang X."/>
            <person name="Warren W."/>
            <person name="Mitreva M."/>
            <person name="Mardis E.R."/>
            <person name="Wilson R.K."/>
        </authorList>
    </citation>
    <scope>NUCLEOTIDE SEQUENCE [LARGE SCALE GENOMIC DNA]</scope>
    <source>
        <strain evidence="1 2">JCP8017A</strain>
    </source>
</reference>